<keyword evidence="7" id="KW-0564">Palmitate</keyword>
<keyword evidence="8" id="KW-0449">Lipoprotein</keyword>
<organism evidence="10 11">
    <name type="scientific">Faecalitalea cylindroides</name>
    <dbReference type="NCBI Taxonomy" id="39483"/>
    <lineage>
        <taxon>Bacteria</taxon>
        <taxon>Bacillati</taxon>
        <taxon>Bacillota</taxon>
        <taxon>Erysipelotrichia</taxon>
        <taxon>Erysipelotrichales</taxon>
        <taxon>Erysipelotrichaceae</taxon>
        <taxon>Faecalitalea</taxon>
    </lineage>
</organism>
<dbReference type="Proteomes" id="UP000195447">
    <property type="component" value="Unassembled WGS sequence"/>
</dbReference>
<evidence type="ECO:0000256" key="2">
    <source>
        <dbReference type="ARBA" id="ARBA00004193"/>
    </source>
</evidence>
<keyword evidence="6" id="KW-0732">Signal</keyword>
<dbReference type="PROSITE" id="PS51257">
    <property type="entry name" value="PROKAR_LIPOPROTEIN"/>
    <property type="match status" value="1"/>
</dbReference>
<dbReference type="GO" id="GO:0006817">
    <property type="term" value="P:phosphate ion transport"/>
    <property type="evidence" value="ECO:0007669"/>
    <property type="project" value="UniProtKB-KW"/>
</dbReference>
<dbReference type="EMBL" id="NFKM01000004">
    <property type="protein sequence ID" value="OUP61393.1"/>
    <property type="molecule type" value="Genomic_DNA"/>
</dbReference>
<dbReference type="InterPro" id="IPR050811">
    <property type="entry name" value="Phosphate_ABC_transporter"/>
</dbReference>
<protein>
    <submittedName>
        <fullName evidence="10">Phosphate ABC transporter substrate-binding protein</fullName>
    </submittedName>
</protein>
<evidence type="ECO:0000256" key="7">
    <source>
        <dbReference type="ARBA" id="ARBA00023139"/>
    </source>
</evidence>
<comment type="subunit">
    <text evidence="4">The complex is composed of two ATP-binding proteins (PstB), two transmembrane proteins (PstC and PstA) and a solute-binding protein (PstS).</text>
</comment>
<accession>A0A1Y4LXR9</accession>
<dbReference type="Pfam" id="PF12849">
    <property type="entry name" value="PBP_like_2"/>
    <property type="match status" value="2"/>
</dbReference>
<keyword evidence="5" id="KW-0813">Transport</keyword>
<evidence type="ECO:0000256" key="4">
    <source>
        <dbReference type="ARBA" id="ARBA00011529"/>
    </source>
</evidence>
<evidence type="ECO:0000256" key="8">
    <source>
        <dbReference type="ARBA" id="ARBA00023288"/>
    </source>
</evidence>
<feature type="domain" description="PBP" evidence="9">
    <location>
        <begin position="29"/>
        <end position="145"/>
    </location>
</feature>
<evidence type="ECO:0000256" key="6">
    <source>
        <dbReference type="ARBA" id="ARBA00022729"/>
    </source>
</evidence>
<keyword evidence="11" id="KW-1185">Reference proteome</keyword>
<evidence type="ECO:0000256" key="5">
    <source>
        <dbReference type="ARBA" id="ARBA00022592"/>
    </source>
</evidence>
<gene>
    <name evidence="10" type="ORF">B5F14_03530</name>
</gene>
<dbReference type="AlphaFoldDB" id="A0A1Y4LXR9"/>
<keyword evidence="5" id="KW-0592">Phosphate transport</keyword>
<dbReference type="Gene3D" id="3.40.190.10">
    <property type="entry name" value="Periplasmic binding protein-like II"/>
    <property type="match status" value="4"/>
</dbReference>
<comment type="subcellular location">
    <subcellularLocation>
        <location evidence="2">Cell membrane</location>
        <topology evidence="2">Lipid-anchor</topology>
    </subcellularLocation>
</comment>
<evidence type="ECO:0000313" key="10">
    <source>
        <dbReference type="EMBL" id="OUP61393.1"/>
    </source>
</evidence>
<evidence type="ECO:0000256" key="3">
    <source>
        <dbReference type="ARBA" id="ARBA00008725"/>
    </source>
</evidence>
<comment type="caution">
    <text evidence="10">The sequence shown here is derived from an EMBL/GenBank/DDBJ whole genome shotgun (WGS) entry which is preliminary data.</text>
</comment>
<dbReference type="GO" id="GO:0005886">
    <property type="term" value="C:plasma membrane"/>
    <property type="evidence" value="ECO:0007669"/>
    <property type="project" value="UniProtKB-SubCell"/>
</dbReference>
<feature type="domain" description="PBP" evidence="9">
    <location>
        <begin position="166"/>
        <end position="281"/>
    </location>
</feature>
<reference evidence="11" key="1">
    <citation type="submission" date="2017-04" db="EMBL/GenBank/DDBJ databases">
        <title>Function of individual gut microbiota members based on whole genome sequencing of pure cultures obtained from chicken caecum.</title>
        <authorList>
            <person name="Medvecky M."/>
            <person name="Cejkova D."/>
            <person name="Polansky O."/>
            <person name="Karasova D."/>
            <person name="Kubasova T."/>
            <person name="Cizek A."/>
            <person name="Rychlik I."/>
        </authorList>
    </citation>
    <scope>NUCLEOTIDE SEQUENCE [LARGE SCALE GENOMIC DNA]</scope>
    <source>
        <strain evidence="11">An178</strain>
    </source>
</reference>
<proteinExistence type="inferred from homology"/>
<evidence type="ECO:0000256" key="1">
    <source>
        <dbReference type="ARBA" id="ARBA00002841"/>
    </source>
</evidence>
<dbReference type="InterPro" id="IPR024370">
    <property type="entry name" value="PBP_domain"/>
</dbReference>
<sequence>MNKLVKGMFALGMGALMVGCSSGTSDSGSQQINVVSREEGSGTRGAFVELFGVQEGDVDNTTSAAEVTNSTSVMISTVQGNENAIGYISLGSLSDDVKAVKIDGVEATTENVKSGDYKVSRPFIVCTKGTDLSEIASDFMSYIMSTDGQAIVSEEGYIAQDTTTTYTASNLSGSLTVGGSSSVTPLMEKLAEEYQKLNPEVEISVQQSDSTTGATNTIDGVYEIGMCSRELKQEETDAGLVPTVIATDGIAVIVNTNNAVDDLTVDQVKQIYTGEITDWSEISA</sequence>
<comment type="similarity">
    <text evidence="3">Belongs to the PstS family.</text>
</comment>
<name>A0A1Y4LXR9_9FIRM</name>
<dbReference type="PANTHER" id="PTHR30570">
    <property type="entry name" value="PERIPLASMIC PHOSPHATE BINDING COMPONENT OF PHOSPHATE ABC TRANSPORTER"/>
    <property type="match status" value="1"/>
</dbReference>
<dbReference type="PANTHER" id="PTHR30570:SF1">
    <property type="entry name" value="PHOSPHATE-BINDING PROTEIN PSTS"/>
    <property type="match status" value="1"/>
</dbReference>
<dbReference type="SUPFAM" id="SSF53850">
    <property type="entry name" value="Periplasmic binding protein-like II"/>
    <property type="match status" value="2"/>
</dbReference>
<comment type="function">
    <text evidence="1">Part of the ABC transporter complex PstSACB involved in phosphate import.</text>
</comment>
<evidence type="ECO:0000259" key="9">
    <source>
        <dbReference type="Pfam" id="PF12849"/>
    </source>
</evidence>
<evidence type="ECO:0000313" key="11">
    <source>
        <dbReference type="Proteomes" id="UP000195447"/>
    </source>
</evidence>
<dbReference type="RefSeq" id="WP_035400800.1">
    <property type="nucleotide sequence ID" value="NZ_CABKSV010000031.1"/>
</dbReference>